<keyword evidence="2" id="KW-1185">Reference proteome</keyword>
<proteinExistence type="predicted"/>
<sequence length="116" mass="12483">MQPAERLRARFTTPADLGRETAEEVDALITQAVGLSEATDPQDVVFNRALAELLAVRIEVERGRPDTVSVSGEFSRGSNKAATLASLERDRRAALRACGDGGNGLTVVYGGLKWIR</sequence>
<organism evidence="1 2">
    <name type="scientific">Deinococcus sedimenti</name>
    <dbReference type="NCBI Taxonomy" id="1867090"/>
    <lineage>
        <taxon>Bacteria</taxon>
        <taxon>Thermotogati</taxon>
        <taxon>Deinococcota</taxon>
        <taxon>Deinococci</taxon>
        <taxon>Deinococcales</taxon>
        <taxon>Deinococcaceae</taxon>
        <taxon>Deinococcus</taxon>
    </lineage>
</organism>
<dbReference type="Proteomes" id="UP000644548">
    <property type="component" value="Unassembled WGS sequence"/>
</dbReference>
<reference evidence="2" key="1">
    <citation type="journal article" date="2019" name="Int. J. Syst. Evol. Microbiol.">
        <title>The Global Catalogue of Microorganisms (GCM) 10K type strain sequencing project: providing services to taxonomists for standard genome sequencing and annotation.</title>
        <authorList>
            <consortium name="The Broad Institute Genomics Platform"/>
            <consortium name="The Broad Institute Genome Sequencing Center for Infectious Disease"/>
            <person name="Wu L."/>
            <person name="Ma J."/>
        </authorList>
    </citation>
    <scope>NUCLEOTIDE SEQUENCE [LARGE SCALE GENOMIC DNA]</scope>
    <source>
        <strain evidence="2">JCM 31405</strain>
    </source>
</reference>
<evidence type="ECO:0000313" key="2">
    <source>
        <dbReference type="Proteomes" id="UP000644548"/>
    </source>
</evidence>
<evidence type="ECO:0000313" key="1">
    <source>
        <dbReference type="EMBL" id="GGR84474.1"/>
    </source>
</evidence>
<comment type="caution">
    <text evidence="1">The sequence shown here is derived from an EMBL/GenBank/DDBJ whole genome shotgun (WGS) entry which is preliminary data.</text>
</comment>
<protein>
    <submittedName>
        <fullName evidence="1">Uncharacterized protein</fullName>
    </submittedName>
</protein>
<gene>
    <name evidence="1" type="ORF">GCM10008960_09400</name>
</gene>
<accession>A0ABQ2S379</accession>
<dbReference type="EMBL" id="BMQN01000001">
    <property type="protein sequence ID" value="GGR84474.1"/>
    <property type="molecule type" value="Genomic_DNA"/>
</dbReference>
<dbReference type="RefSeq" id="WP_189071940.1">
    <property type="nucleotide sequence ID" value="NZ_BMQN01000001.1"/>
</dbReference>
<name>A0ABQ2S379_9DEIO</name>